<feature type="region of interest" description="Disordered" evidence="1">
    <location>
        <begin position="33"/>
        <end position="83"/>
    </location>
</feature>
<keyword evidence="4" id="KW-1185">Reference proteome</keyword>
<sequence>MKTMQTARQLAAVMIMGSLLGGCAQALCELRTDTDPYDPEADRRSCEKEVEDYMDSRAAEKQKRQDAEQQALLNEALSGRRTR</sequence>
<dbReference type="EMBL" id="CP020373">
    <property type="protein sequence ID" value="AZQ09309.1"/>
    <property type="molecule type" value="Genomic_DNA"/>
</dbReference>
<dbReference type="PROSITE" id="PS51257">
    <property type="entry name" value="PROKAR_LIPOPROTEIN"/>
    <property type="match status" value="1"/>
</dbReference>
<name>A0ABN5TPF0_9GAMM</name>
<organism evidence="3 4">
    <name type="scientific">Shewanella khirikhana</name>
    <dbReference type="NCBI Taxonomy" id="1965282"/>
    <lineage>
        <taxon>Bacteria</taxon>
        <taxon>Pseudomonadati</taxon>
        <taxon>Pseudomonadota</taxon>
        <taxon>Gammaproteobacteria</taxon>
        <taxon>Alteromonadales</taxon>
        <taxon>Shewanellaceae</taxon>
        <taxon>Shewanella</taxon>
    </lineage>
</organism>
<feature type="compositionally biased region" description="Basic and acidic residues" evidence="1">
    <location>
        <begin position="33"/>
        <end position="48"/>
    </location>
</feature>
<reference evidence="4" key="1">
    <citation type="submission" date="2017-03" db="EMBL/GenBank/DDBJ databases">
        <title>Full genome sequence of a non-lethal Shewanella isolate that potentiates virulence of Vibio parahaemolyticus causing acute hepatopancreatic necrosis disease (AHPND) in shrimp.</title>
        <authorList>
            <person name="Prachumwat A."/>
            <person name="Sritunyalucksana K."/>
        </authorList>
    </citation>
    <scope>NUCLEOTIDE SEQUENCE [LARGE SCALE GENOMIC DNA]</scope>
    <source>
        <strain evidence="4">TH2012</strain>
    </source>
</reference>
<feature type="signal peptide" evidence="2">
    <location>
        <begin position="1"/>
        <end position="26"/>
    </location>
</feature>
<feature type="chain" id="PRO_5045469319" description="Lipoprotein" evidence="2">
    <location>
        <begin position="27"/>
        <end position="83"/>
    </location>
</feature>
<gene>
    <name evidence="3" type="ORF">STH12_00157</name>
</gene>
<evidence type="ECO:0000313" key="4">
    <source>
        <dbReference type="Proteomes" id="UP000278437"/>
    </source>
</evidence>
<dbReference type="Proteomes" id="UP000278437">
    <property type="component" value="Chromosome"/>
</dbReference>
<accession>A0ABN5TPF0</accession>
<dbReference type="RefSeq" id="WP_126165789.1">
    <property type="nucleotide sequence ID" value="NZ_CP020373.1"/>
</dbReference>
<evidence type="ECO:0000256" key="1">
    <source>
        <dbReference type="SAM" id="MobiDB-lite"/>
    </source>
</evidence>
<keyword evidence="2" id="KW-0732">Signal</keyword>
<protein>
    <recommendedName>
        <fullName evidence="5">Lipoprotein</fullName>
    </recommendedName>
</protein>
<evidence type="ECO:0008006" key="5">
    <source>
        <dbReference type="Google" id="ProtNLM"/>
    </source>
</evidence>
<evidence type="ECO:0000256" key="2">
    <source>
        <dbReference type="SAM" id="SignalP"/>
    </source>
</evidence>
<evidence type="ECO:0000313" key="3">
    <source>
        <dbReference type="EMBL" id="AZQ09309.1"/>
    </source>
</evidence>
<feature type="compositionally biased region" description="Basic and acidic residues" evidence="1">
    <location>
        <begin position="54"/>
        <end position="67"/>
    </location>
</feature>
<proteinExistence type="predicted"/>